<evidence type="ECO:0000259" key="1">
    <source>
        <dbReference type="Pfam" id="PF18588"/>
    </source>
</evidence>
<dbReference type="Pfam" id="PF18588">
    <property type="entry name" value="WcbI"/>
    <property type="match status" value="1"/>
</dbReference>
<reference evidence="2 3" key="1">
    <citation type="submission" date="2016-11" db="EMBL/GenBank/DDBJ databases">
        <authorList>
            <person name="Jaros S."/>
            <person name="Januszkiewicz K."/>
            <person name="Wedrychowicz H."/>
        </authorList>
    </citation>
    <scope>NUCLEOTIDE SEQUENCE [LARGE SCALE GENOMIC DNA]</scope>
    <source>
        <strain evidence="2 3">DSM 45627</strain>
    </source>
</reference>
<dbReference type="EMBL" id="FQVU01000004">
    <property type="protein sequence ID" value="SHH09161.1"/>
    <property type="molecule type" value="Genomic_DNA"/>
</dbReference>
<gene>
    <name evidence="2" type="ORF">SAMN05443575_3297</name>
</gene>
<accession>A0A1M5Q5V7</accession>
<dbReference type="STRING" id="1206085.SAMN05443575_3297"/>
<evidence type="ECO:0000313" key="2">
    <source>
        <dbReference type="EMBL" id="SHH09161.1"/>
    </source>
</evidence>
<dbReference type="RefSeq" id="WP_073391484.1">
    <property type="nucleotide sequence ID" value="NZ_FQVU01000004.1"/>
</dbReference>
<dbReference type="Proteomes" id="UP000186132">
    <property type="component" value="Unassembled WGS sequence"/>
</dbReference>
<evidence type="ECO:0000313" key="3">
    <source>
        <dbReference type="Proteomes" id="UP000186132"/>
    </source>
</evidence>
<dbReference type="Gene3D" id="3.40.50.12080">
    <property type="match status" value="1"/>
</dbReference>
<keyword evidence="3" id="KW-1185">Reference proteome</keyword>
<dbReference type="InterPro" id="IPR041307">
    <property type="entry name" value="WcbI"/>
</dbReference>
<organism evidence="2 3">
    <name type="scientific">Jatrophihabitans endophyticus</name>
    <dbReference type="NCBI Taxonomy" id="1206085"/>
    <lineage>
        <taxon>Bacteria</taxon>
        <taxon>Bacillati</taxon>
        <taxon>Actinomycetota</taxon>
        <taxon>Actinomycetes</taxon>
        <taxon>Jatrophihabitantales</taxon>
        <taxon>Jatrophihabitantaceae</taxon>
        <taxon>Jatrophihabitans</taxon>
    </lineage>
</organism>
<dbReference type="OrthoDB" id="3283619at2"/>
<proteinExistence type="predicted"/>
<sequence>MSGRTVVVWGNCQAAPVADLLRVPLAAAGFAVVTVPPVYLVTPAELAAVHTAVRRAAVLISQPVREEYSHPGCGTAALAAQLPADGRLLTFPVVHHVAAFPYQAHGHDGAGRRVDAPLTDYHDLRVVEAAAAGLTVEETVSRWPRPAPDAVRAVAADSLAELARRERPLTVQVTHRLADPGALWTMTHPGNAVLAGIAADLLTALDVPGEVVPPAREYLGQRRAPVEPDVAAALGAAPDGGRDVWVVDGRPVPLAEVVATQLRHYAERPDVVAATLRRNAARLAVLSR</sequence>
<protein>
    <recommendedName>
        <fullName evidence="1">Polysaccharide biosynthesis enzyme WcbI domain-containing protein</fullName>
    </recommendedName>
</protein>
<feature type="domain" description="Polysaccharide biosynthesis enzyme WcbI" evidence="1">
    <location>
        <begin position="6"/>
        <end position="209"/>
    </location>
</feature>
<dbReference type="AlphaFoldDB" id="A0A1M5Q5V7"/>
<name>A0A1M5Q5V7_9ACTN</name>